<dbReference type="InterPro" id="IPR025877">
    <property type="entry name" value="MobA-like_NTP_Trfase"/>
</dbReference>
<dbReference type="SUPFAM" id="SSF53448">
    <property type="entry name" value="Nucleotide-diphospho-sugar transferases"/>
    <property type="match status" value="1"/>
</dbReference>
<dbReference type="RefSeq" id="WP_275630955.1">
    <property type="nucleotide sequence ID" value="NZ_JARGYD010000001.1"/>
</dbReference>
<proteinExistence type="predicted"/>
<dbReference type="InterPro" id="IPR050065">
    <property type="entry name" value="GlmU-like"/>
</dbReference>
<dbReference type="EMBL" id="JBHRTB010000010">
    <property type="protein sequence ID" value="MFC3143678.1"/>
    <property type="molecule type" value="Genomic_DNA"/>
</dbReference>
<comment type="caution">
    <text evidence="5">The sequence shown here is derived from an EMBL/GenBank/DDBJ whole genome shotgun (WGS) entry which is preliminary data.</text>
</comment>
<feature type="domain" description="MobA-like NTP transferase" evidence="4">
    <location>
        <begin position="6"/>
        <end position="119"/>
    </location>
</feature>
<evidence type="ECO:0000256" key="3">
    <source>
        <dbReference type="ARBA" id="ARBA00022842"/>
    </source>
</evidence>
<dbReference type="GO" id="GO:0016779">
    <property type="term" value="F:nucleotidyltransferase activity"/>
    <property type="evidence" value="ECO:0007669"/>
    <property type="project" value="UniProtKB-KW"/>
</dbReference>
<protein>
    <submittedName>
        <fullName evidence="5">Phosphocholine cytidylyltransferase family protein</fullName>
    </submittedName>
</protein>
<accession>A0ABV7GTL4</accession>
<keyword evidence="1" id="KW-0808">Transferase</keyword>
<name>A0ABV7GTL4_9RHOB</name>
<dbReference type="InterPro" id="IPR029044">
    <property type="entry name" value="Nucleotide-diphossugar_trans"/>
</dbReference>
<sequence>MKDFTAIIVAAGMGVRMGPRGRLMPKGLIEVGGSPMVAQSLDTLRAAGIDRVRIVTGHLDEQYRDTFGTASGVELIHNPLYSTTGSLRTLATALDGVTGPIVLLESDLIYAPEGLEAALTGGNVLVTSGPTGAGDEVYVWTQPDGALADISKDPAARPEAHFGELVGITALDADSVDLMRDVAEEVLAETPAEHYEAGLVALGQRVPVPCVRIDDLPWAEVDDETMLSHAEREVYPKVAAARAARMAGSRLA</sequence>
<evidence type="ECO:0000259" key="4">
    <source>
        <dbReference type="Pfam" id="PF12804"/>
    </source>
</evidence>
<keyword evidence="6" id="KW-1185">Reference proteome</keyword>
<organism evidence="5 6">
    <name type="scientific">Psychromarinibacter halotolerans</name>
    <dbReference type="NCBI Taxonomy" id="1775175"/>
    <lineage>
        <taxon>Bacteria</taxon>
        <taxon>Pseudomonadati</taxon>
        <taxon>Pseudomonadota</taxon>
        <taxon>Alphaproteobacteria</taxon>
        <taxon>Rhodobacterales</taxon>
        <taxon>Paracoccaceae</taxon>
        <taxon>Psychromarinibacter</taxon>
    </lineage>
</organism>
<dbReference type="Pfam" id="PF12804">
    <property type="entry name" value="NTP_transf_3"/>
    <property type="match status" value="1"/>
</dbReference>
<dbReference type="Gene3D" id="3.90.550.10">
    <property type="entry name" value="Spore Coat Polysaccharide Biosynthesis Protein SpsA, Chain A"/>
    <property type="match status" value="1"/>
</dbReference>
<dbReference type="Proteomes" id="UP001595632">
    <property type="component" value="Unassembled WGS sequence"/>
</dbReference>
<dbReference type="PANTHER" id="PTHR43584:SF5">
    <property type="entry name" value="PROTEIN LICC"/>
    <property type="match status" value="1"/>
</dbReference>
<reference evidence="6" key="1">
    <citation type="journal article" date="2019" name="Int. J. Syst. Evol. Microbiol.">
        <title>The Global Catalogue of Microorganisms (GCM) 10K type strain sequencing project: providing services to taxonomists for standard genome sequencing and annotation.</title>
        <authorList>
            <consortium name="The Broad Institute Genomics Platform"/>
            <consortium name="The Broad Institute Genome Sequencing Center for Infectious Disease"/>
            <person name="Wu L."/>
            <person name="Ma J."/>
        </authorList>
    </citation>
    <scope>NUCLEOTIDE SEQUENCE [LARGE SCALE GENOMIC DNA]</scope>
    <source>
        <strain evidence="6">KCTC 52366</strain>
    </source>
</reference>
<dbReference type="PANTHER" id="PTHR43584">
    <property type="entry name" value="NUCLEOTIDYL TRANSFERASE"/>
    <property type="match status" value="1"/>
</dbReference>
<evidence type="ECO:0000256" key="2">
    <source>
        <dbReference type="ARBA" id="ARBA00022695"/>
    </source>
</evidence>
<evidence type="ECO:0000313" key="5">
    <source>
        <dbReference type="EMBL" id="MFC3143678.1"/>
    </source>
</evidence>
<dbReference type="CDD" id="cd02523">
    <property type="entry name" value="PC_cytidylyltransferase"/>
    <property type="match status" value="1"/>
</dbReference>
<keyword evidence="2 5" id="KW-0548">Nucleotidyltransferase</keyword>
<evidence type="ECO:0000256" key="1">
    <source>
        <dbReference type="ARBA" id="ARBA00022679"/>
    </source>
</evidence>
<evidence type="ECO:0000313" key="6">
    <source>
        <dbReference type="Proteomes" id="UP001595632"/>
    </source>
</evidence>
<gene>
    <name evidence="5" type="ORF">ACFOGP_13230</name>
</gene>
<keyword evidence="3" id="KW-0460">Magnesium</keyword>